<comment type="cofactor">
    <cofactor evidence="7">
        <name>Mg(2+)</name>
        <dbReference type="ChEBI" id="CHEBI:18420"/>
    </cofactor>
</comment>
<proteinExistence type="predicted"/>
<dbReference type="EC" id="2.7.8.33" evidence="9"/>
<dbReference type="InterPro" id="IPR000715">
    <property type="entry name" value="Glycosyl_transferase_4"/>
</dbReference>
<organism evidence="9 10">
    <name type="scientific">Usitatibacter palustris</name>
    <dbReference type="NCBI Taxonomy" id="2732487"/>
    <lineage>
        <taxon>Bacteria</taxon>
        <taxon>Pseudomonadati</taxon>
        <taxon>Pseudomonadota</taxon>
        <taxon>Betaproteobacteria</taxon>
        <taxon>Nitrosomonadales</taxon>
        <taxon>Usitatibacteraceae</taxon>
        <taxon>Usitatibacter</taxon>
    </lineage>
</organism>
<feature type="transmembrane region" description="Helical" evidence="8">
    <location>
        <begin position="318"/>
        <end position="334"/>
    </location>
</feature>
<feature type="transmembrane region" description="Helical" evidence="8">
    <location>
        <begin position="43"/>
        <end position="60"/>
    </location>
</feature>
<feature type="transmembrane region" description="Helical" evidence="8">
    <location>
        <begin position="241"/>
        <end position="260"/>
    </location>
</feature>
<feature type="transmembrane region" description="Helical" evidence="8">
    <location>
        <begin position="210"/>
        <end position="229"/>
    </location>
</feature>
<feature type="transmembrane region" description="Helical" evidence="8">
    <location>
        <begin position="181"/>
        <end position="198"/>
    </location>
</feature>
<protein>
    <submittedName>
        <fullName evidence="9">Undecaprenyl-phosphate alpha-N-acetylglucosaminyl 1-phosphate transferase</fullName>
        <ecNumber evidence="9">2.7.8.33</ecNumber>
    </submittedName>
</protein>
<dbReference type="GO" id="GO:0071555">
    <property type="term" value="P:cell wall organization"/>
    <property type="evidence" value="ECO:0007669"/>
    <property type="project" value="TreeGrafter"/>
</dbReference>
<evidence type="ECO:0000256" key="7">
    <source>
        <dbReference type="PIRSR" id="PIRSR600715-1"/>
    </source>
</evidence>
<dbReference type="GO" id="GO:0005886">
    <property type="term" value="C:plasma membrane"/>
    <property type="evidence" value="ECO:0007669"/>
    <property type="project" value="UniProtKB-SubCell"/>
</dbReference>
<dbReference type="FunCoup" id="A0A6M4H8M5">
    <property type="interactions" value="274"/>
</dbReference>
<dbReference type="GO" id="GO:0044038">
    <property type="term" value="P:cell wall macromolecule biosynthetic process"/>
    <property type="evidence" value="ECO:0007669"/>
    <property type="project" value="TreeGrafter"/>
</dbReference>
<dbReference type="CDD" id="cd06853">
    <property type="entry name" value="GT_WecA_like"/>
    <property type="match status" value="1"/>
</dbReference>
<comment type="subcellular location">
    <subcellularLocation>
        <location evidence="1">Cell membrane</location>
        <topology evidence="1">Multi-pass membrane protein</topology>
    </subcellularLocation>
</comment>
<keyword evidence="6 8" id="KW-0472">Membrane</keyword>
<dbReference type="InParanoid" id="A0A6M4H8M5"/>
<evidence type="ECO:0000256" key="6">
    <source>
        <dbReference type="ARBA" id="ARBA00023136"/>
    </source>
</evidence>
<dbReference type="EMBL" id="CP053073">
    <property type="protein sequence ID" value="QJR15682.1"/>
    <property type="molecule type" value="Genomic_DNA"/>
</dbReference>
<keyword evidence="2" id="KW-1003">Cell membrane</keyword>
<keyword evidence="5 8" id="KW-1133">Transmembrane helix</keyword>
<dbReference type="PANTHER" id="PTHR22926">
    <property type="entry name" value="PHOSPHO-N-ACETYLMURAMOYL-PENTAPEPTIDE-TRANSFERASE"/>
    <property type="match status" value="1"/>
</dbReference>
<feature type="transmembrane region" description="Helical" evidence="8">
    <location>
        <begin position="6"/>
        <end position="22"/>
    </location>
</feature>
<dbReference type="Proteomes" id="UP000503096">
    <property type="component" value="Chromosome"/>
</dbReference>
<feature type="transmembrane region" description="Helical" evidence="8">
    <location>
        <begin position="292"/>
        <end position="312"/>
    </location>
</feature>
<evidence type="ECO:0000313" key="10">
    <source>
        <dbReference type="Proteomes" id="UP000503096"/>
    </source>
</evidence>
<dbReference type="AlphaFoldDB" id="A0A6M4H8M5"/>
<evidence type="ECO:0000256" key="8">
    <source>
        <dbReference type="SAM" id="Phobius"/>
    </source>
</evidence>
<feature type="transmembrane region" description="Helical" evidence="8">
    <location>
        <begin position="127"/>
        <end position="145"/>
    </location>
</feature>
<reference evidence="9 10" key="1">
    <citation type="submission" date="2020-04" db="EMBL/GenBank/DDBJ databases">
        <title>Usitatibacter rugosus gen. nov., sp. nov. and Usitatibacter palustris sp. nov., novel members of Usitatibacteraceae fam. nov. within the order Nitrosomonadales isolated from soil.</title>
        <authorList>
            <person name="Huber K.J."/>
            <person name="Neumann-Schaal M."/>
            <person name="Geppert A."/>
            <person name="Luckner M."/>
            <person name="Wanner G."/>
            <person name="Overmann J."/>
        </authorList>
    </citation>
    <scope>NUCLEOTIDE SEQUENCE [LARGE SCALE GENOMIC DNA]</scope>
    <source>
        <strain evidence="9 10">Swamp67</strain>
    </source>
</reference>
<feature type="transmembrane region" description="Helical" evidence="8">
    <location>
        <begin position="66"/>
        <end position="85"/>
    </location>
</feature>
<evidence type="ECO:0000256" key="3">
    <source>
        <dbReference type="ARBA" id="ARBA00022679"/>
    </source>
</evidence>
<accession>A0A6M4H8M5</accession>
<keyword evidence="10" id="KW-1185">Reference proteome</keyword>
<evidence type="ECO:0000256" key="1">
    <source>
        <dbReference type="ARBA" id="ARBA00004651"/>
    </source>
</evidence>
<name>A0A6M4H8M5_9PROT</name>
<dbReference type="KEGG" id="upl:DSM104440_02507"/>
<dbReference type="GO" id="GO:0009103">
    <property type="term" value="P:lipopolysaccharide biosynthetic process"/>
    <property type="evidence" value="ECO:0007669"/>
    <property type="project" value="TreeGrafter"/>
</dbReference>
<sequence>MHADAAFIAAMALSAAGTLVLARLAPRAGLLDHPGGRKAHARAVPLVGGLAIFAALALAATLAGVAFAAGIFLACVAMVVAVGAWDDLREIAPRWKLAVQVLACGLMIWGADVQLRSVGDLLGWRPIGLMMFSVPLTIFAVVGVANAVNMMDGLDGLAGSIAFVAFAWYAAVAYGSGVDNAFVVALIFCGAIGGFLLFNLRLPGHAQARVFLGDAGSLSLGFALGWFAVDLTQGTDRAFPPIAALWVVLLPLADCVSLMARRIRAGRSPFAADRRHIHHYLQARGLSATQSLALLVAISTAFGAVGYFGWRARVPEPMLFWPFFFGYFGYHFWIQRAWRALEADA</sequence>
<dbReference type="GO" id="GO:0046872">
    <property type="term" value="F:metal ion binding"/>
    <property type="evidence" value="ECO:0007669"/>
    <property type="project" value="UniProtKB-KW"/>
</dbReference>
<keyword evidence="7" id="KW-0460">Magnesium</keyword>
<feature type="transmembrane region" description="Helical" evidence="8">
    <location>
        <begin position="157"/>
        <end position="175"/>
    </location>
</feature>
<gene>
    <name evidence="9" type="primary">wecA</name>
    <name evidence="9" type="ORF">DSM104440_02507</name>
</gene>
<feature type="binding site" evidence="7">
    <location>
        <position position="149"/>
    </location>
    <ligand>
        <name>Mg(2+)</name>
        <dbReference type="ChEBI" id="CHEBI:18420"/>
    </ligand>
</feature>
<dbReference type="PANTHER" id="PTHR22926:SF3">
    <property type="entry name" value="UNDECAPRENYL-PHOSPHATE ALPHA-N-ACETYLGLUCOSAMINYL 1-PHOSPHATE TRANSFERASE"/>
    <property type="match status" value="1"/>
</dbReference>
<dbReference type="GO" id="GO:0036380">
    <property type="term" value="F:UDP-N-acetylglucosamine-undecaprenyl-phosphate N-acetylglucosaminephosphotransferase activity"/>
    <property type="evidence" value="ECO:0007669"/>
    <property type="project" value="UniProtKB-EC"/>
</dbReference>
<keyword evidence="4 8" id="KW-0812">Transmembrane</keyword>
<keyword evidence="7" id="KW-0479">Metal-binding</keyword>
<evidence type="ECO:0000313" key="9">
    <source>
        <dbReference type="EMBL" id="QJR15682.1"/>
    </source>
</evidence>
<evidence type="ECO:0000256" key="4">
    <source>
        <dbReference type="ARBA" id="ARBA00022692"/>
    </source>
</evidence>
<evidence type="ECO:0000256" key="5">
    <source>
        <dbReference type="ARBA" id="ARBA00022989"/>
    </source>
</evidence>
<keyword evidence="3 9" id="KW-0808">Transferase</keyword>
<feature type="binding site" evidence="7">
    <location>
        <position position="214"/>
    </location>
    <ligand>
        <name>Mg(2+)</name>
        <dbReference type="ChEBI" id="CHEBI:18420"/>
    </ligand>
</feature>
<dbReference type="RefSeq" id="WP_171163182.1">
    <property type="nucleotide sequence ID" value="NZ_CP053073.1"/>
</dbReference>
<dbReference type="Pfam" id="PF00953">
    <property type="entry name" value="Glycos_transf_4"/>
    <property type="match status" value="1"/>
</dbReference>
<evidence type="ECO:0000256" key="2">
    <source>
        <dbReference type="ARBA" id="ARBA00022475"/>
    </source>
</evidence>